<organism evidence="4 5">
    <name type="scientific">Astatotilapia calliptera</name>
    <name type="common">Eastern happy</name>
    <name type="synonym">Chromis callipterus</name>
    <dbReference type="NCBI Taxonomy" id="8154"/>
    <lineage>
        <taxon>Eukaryota</taxon>
        <taxon>Metazoa</taxon>
        <taxon>Chordata</taxon>
        <taxon>Craniata</taxon>
        <taxon>Vertebrata</taxon>
        <taxon>Euteleostomi</taxon>
        <taxon>Actinopterygii</taxon>
        <taxon>Neopterygii</taxon>
        <taxon>Teleostei</taxon>
        <taxon>Neoteleostei</taxon>
        <taxon>Acanthomorphata</taxon>
        <taxon>Ovalentaria</taxon>
        <taxon>Cichlomorphae</taxon>
        <taxon>Cichliformes</taxon>
        <taxon>Cichlidae</taxon>
        <taxon>African cichlids</taxon>
        <taxon>Pseudocrenilabrinae</taxon>
        <taxon>Haplochromini</taxon>
        <taxon>Astatotilapia</taxon>
    </lineage>
</organism>
<evidence type="ECO:0000313" key="5">
    <source>
        <dbReference type="Proteomes" id="UP000265100"/>
    </source>
</evidence>
<proteinExistence type="predicted"/>
<dbReference type="PANTHER" id="PTHR33332">
    <property type="entry name" value="REVERSE TRANSCRIPTASE DOMAIN-CONTAINING PROTEIN"/>
    <property type="match status" value="1"/>
</dbReference>
<dbReference type="GeneTree" id="ENSGT01150000286909"/>
<evidence type="ECO:0000259" key="3">
    <source>
        <dbReference type="Pfam" id="PF00078"/>
    </source>
</evidence>
<dbReference type="AlphaFoldDB" id="A0A3P8QN42"/>
<keyword evidence="2" id="KW-0732">Signal</keyword>
<reference evidence="4" key="4">
    <citation type="submission" date="2025-09" db="UniProtKB">
        <authorList>
            <consortium name="Ensembl"/>
        </authorList>
    </citation>
    <scope>IDENTIFICATION</scope>
</reference>
<keyword evidence="1" id="KW-0472">Membrane</keyword>
<keyword evidence="1" id="KW-0812">Transmembrane</keyword>
<dbReference type="Ensembl" id="ENSACLT00000031773.1">
    <property type="protein sequence ID" value="ENSACLP00000031045.1"/>
    <property type="gene ID" value="ENSACLG00000021037.1"/>
</dbReference>
<reference evidence="5" key="2">
    <citation type="submission" date="2023-03" db="EMBL/GenBank/DDBJ databases">
        <authorList>
            <consortium name="Wellcome Sanger Institute Data Sharing"/>
        </authorList>
    </citation>
    <scope>NUCLEOTIDE SEQUENCE [LARGE SCALE GENOMIC DNA]</scope>
</reference>
<gene>
    <name evidence="4" type="primary">SPCS2</name>
</gene>
<accession>A0A3P8QN42</accession>
<dbReference type="InterPro" id="IPR000477">
    <property type="entry name" value="RT_dom"/>
</dbReference>
<dbReference type="Pfam" id="PF00078">
    <property type="entry name" value="RVT_1"/>
    <property type="match status" value="1"/>
</dbReference>
<protein>
    <recommendedName>
        <fullName evidence="3">Reverse transcriptase domain-containing protein</fullName>
    </recommendedName>
</protein>
<evidence type="ECO:0000313" key="4">
    <source>
        <dbReference type="Ensembl" id="ENSACLP00000031045.1"/>
    </source>
</evidence>
<sequence>MLVFNLLLTVDSGCAAVLVTLDLTAAFDTVDHNILLSILLSILGPLLFTLYLLPLGDVLRKFNVSFYTFADDIQIHLPLRLDCKDSLQPLFSCLSDIKTWMALNFLHLNESKTEVIVFGLPKDPNLSFDFMGPLTSKVRGSSIKSLGVTFDITFKFDKQISSVVKGSFLSSTDFS</sequence>
<evidence type="ECO:0000256" key="1">
    <source>
        <dbReference type="SAM" id="Phobius"/>
    </source>
</evidence>
<dbReference type="OMA" id="DSELHNC"/>
<dbReference type="STRING" id="8154.ENSACLP00000031045"/>
<reference evidence="4" key="3">
    <citation type="submission" date="2025-08" db="UniProtKB">
        <authorList>
            <consortium name="Ensembl"/>
        </authorList>
    </citation>
    <scope>IDENTIFICATION</scope>
</reference>
<feature type="domain" description="Reverse transcriptase" evidence="3">
    <location>
        <begin position="42"/>
        <end position="149"/>
    </location>
</feature>
<reference evidence="4 5" key="1">
    <citation type="submission" date="2018-05" db="EMBL/GenBank/DDBJ databases">
        <authorList>
            <person name="Datahose"/>
        </authorList>
    </citation>
    <scope>NUCLEOTIDE SEQUENCE</scope>
</reference>
<feature type="chain" id="PRO_5018144912" description="Reverse transcriptase domain-containing protein" evidence="2">
    <location>
        <begin position="16"/>
        <end position="175"/>
    </location>
</feature>
<evidence type="ECO:0000256" key="2">
    <source>
        <dbReference type="SAM" id="SignalP"/>
    </source>
</evidence>
<keyword evidence="5" id="KW-1185">Reference proteome</keyword>
<keyword evidence="1" id="KW-1133">Transmembrane helix</keyword>
<dbReference type="Proteomes" id="UP000265100">
    <property type="component" value="Chromosome 8"/>
</dbReference>
<feature type="signal peptide" evidence="2">
    <location>
        <begin position="1"/>
        <end position="15"/>
    </location>
</feature>
<name>A0A3P8QN42_ASTCA</name>
<feature type="transmembrane region" description="Helical" evidence="1">
    <location>
        <begin position="34"/>
        <end position="53"/>
    </location>
</feature>